<evidence type="ECO:0000313" key="1">
    <source>
        <dbReference type="EMBL" id="OJA08349.1"/>
    </source>
</evidence>
<sequence>MTEKEWDIVMAVHLRVRESDLAYFPKAEIRSDCCDPLANWYLRQLWPDELKAFLPGFVVRVLMTTNLIFDSQGCHYWSH</sequence>
<proteinExistence type="predicted"/>
<reference evidence="1 2" key="1">
    <citation type="submission" date="2016-03" db="EMBL/GenBank/DDBJ databases">
        <title>Comparative genomics of the ectomycorrhizal sister species Rhizopogon vinicolor and Rhizopogon vesiculosus (Basidiomycota: Boletales) reveals a divergence of the mating type B locus.</title>
        <authorList>
            <person name="Mujic A.B."/>
            <person name="Kuo A."/>
            <person name="Tritt A."/>
            <person name="Lipzen A."/>
            <person name="Chen C."/>
            <person name="Johnson J."/>
            <person name="Sharma A."/>
            <person name="Barry K."/>
            <person name="Grigoriev I.V."/>
            <person name="Spatafora J.W."/>
        </authorList>
    </citation>
    <scope>NUCLEOTIDE SEQUENCE [LARGE SCALE GENOMIC DNA]</scope>
    <source>
        <strain evidence="1 2">AM-OR11-056</strain>
    </source>
</reference>
<dbReference type="AlphaFoldDB" id="A0A1J8PH96"/>
<organism evidence="1 2">
    <name type="scientific">Rhizopogon vesiculosus</name>
    <dbReference type="NCBI Taxonomy" id="180088"/>
    <lineage>
        <taxon>Eukaryota</taxon>
        <taxon>Fungi</taxon>
        <taxon>Dikarya</taxon>
        <taxon>Basidiomycota</taxon>
        <taxon>Agaricomycotina</taxon>
        <taxon>Agaricomycetes</taxon>
        <taxon>Agaricomycetidae</taxon>
        <taxon>Boletales</taxon>
        <taxon>Suillineae</taxon>
        <taxon>Rhizopogonaceae</taxon>
        <taxon>Rhizopogon</taxon>
    </lineage>
</organism>
<comment type="caution">
    <text evidence="1">The sequence shown here is derived from an EMBL/GenBank/DDBJ whole genome shotgun (WGS) entry which is preliminary data.</text>
</comment>
<accession>A0A1J8PH96</accession>
<evidence type="ECO:0000313" key="2">
    <source>
        <dbReference type="Proteomes" id="UP000183567"/>
    </source>
</evidence>
<keyword evidence="2" id="KW-1185">Reference proteome</keyword>
<name>A0A1J8PH96_9AGAM</name>
<dbReference type="EMBL" id="LVVM01006317">
    <property type="protein sequence ID" value="OJA08349.1"/>
    <property type="molecule type" value="Genomic_DNA"/>
</dbReference>
<protein>
    <submittedName>
        <fullName evidence="1">Uncharacterized protein</fullName>
    </submittedName>
</protein>
<dbReference type="Proteomes" id="UP000183567">
    <property type="component" value="Unassembled WGS sequence"/>
</dbReference>
<gene>
    <name evidence="1" type="ORF">AZE42_07437</name>
</gene>